<feature type="region of interest" description="Disordered" evidence="1">
    <location>
        <begin position="60"/>
        <end position="82"/>
    </location>
</feature>
<name>A0A368R4D0_SETIT</name>
<protein>
    <submittedName>
        <fullName evidence="2">Uncharacterized protein</fullName>
    </submittedName>
</protein>
<reference evidence="2" key="1">
    <citation type="journal article" date="2012" name="Nat. Biotechnol.">
        <title>Reference genome sequence of the model plant Setaria.</title>
        <authorList>
            <person name="Bennetzen J.L."/>
            <person name="Schmutz J."/>
            <person name="Wang H."/>
            <person name="Percifield R."/>
            <person name="Hawkins J."/>
            <person name="Pontaroli A.C."/>
            <person name="Estep M."/>
            <person name="Feng L."/>
            <person name="Vaughn J.N."/>
            <person name="Grimwood J."/>
            <person name="Jenkins J."/>
            <person name="Barry K."/>
            <person name="Lindquist E."/>
            <person name="Hellsten U."/>
            <person name="Deshpande S."/>
            <person name="Wang X."/>
            <person name="Wu X."/>
            <person name="Mitros T."/>
            <person name="Triplett J."/>
            <person name="Yang X."/>
            <person name="Ye C.Y."/>
            <person name="Mauro-Herrera M."/>
            <person name="Wang L."/>
            <person name="Li P."/>
            <person name="Sharma M."/>
            <person name="Sharma R."/>
            <person name="Ronald P.C."/>
            <person name="Panaud O."/>
            <person name="Kellogg E.A."/>
            <person name="Brutnell T.P."/>
            <person name="Doust A.N."/>
            <person name="Tuskan G.A."/>
            <person name="Rokhsar D."/>
            <person name="Devos K.M."/>
        </authorList>
    </citation>
    <scope>NUCLEOTIDE SEQUENCE [LARGE SCALE GENOMIC DNA]</scope>
    <source>
        <strain evidence="2">Yugu1</strain>
    </source>
</reference>
<evidence type="ECO:0000256" key="1">
    <source>
        <dbReference type="SAM" id="MobiDB-lite"/>
    </source>
</evidence>
<reference evidence="2" key="2">
    <citation type="submission" date="2015-07" db="EMBL/GenBank/DDBJ databases">
        <authorList>
            <person name="Noorani M."/>
        </authorList>
    </citation>
    <scope>NUCLEOTIDE SEQUENCE</scope>
    <source>
        <strain evidence="2">Yugu1</strain>
    </source>
</reference>
<organism evidence="2">
    <name type="scientific">Setaria italica</name>
    <name type="common">Foxtail millet</name>
    <name type="synonym">Panicum italicum</name>
    <dbReference type="NCBI Taxonomy" id="4555"/>
    <lineage>
        <taxon>Eukaryota</taxon>
        <taxon>Viridiplantae</taxon>
        <taxon>Streptophyta</taxon>
        <taxon>Embryophyta</taxon>
        <taxon>Tracheophyta</taxon>
        <taxon>Spermatophyta</taxon>
        <taxon>Magnoliopsida</taxon>
        <taxon>Liliopsida</taxon>
        <taxon>Poales</taxon>
        <taxon>Poaceae</taxon>
        <taxon>PACMAD clade</taxon>
        <taxon>Panicoideae</taxon>
        <taxon>Panicodae</taxon>
        <taxon>Paniceae</taxon>
        <taxon>Cenchrinae</taxon>
        <taxon>Setaria</taxon>
    </lineage>
</organism>
<dbReference type="EMBL" id="CM003532">
    <property type="protein sequence ID" value="RCV24944.1"/>
    <property type="molecule type" value="Genomic_DNA"/>
</dbReference>
<proteinExistence type="predicted"/>
<sequence length="147" mass="16051">MRRHPRSARGVARLWWSRLRQHPRLAHGGCSSGRSGSARLRWRVRAGHIDRLRRCLGRHKVTQRRRTDTRGRYGASPSGSKGLASVLSARHSVGGAAVVRPTTVCSSVCQRLHGGVVGCDHARAHQQRHGGGAGGADRLFTPRCRCG</sequence>
<accession>A0A368R4D0</accession>
<dbReference type="AlphaFoldDB" id="A0A368R4D0"/>
<gene>
    <name evidence="2" type="ORF">SETIT_5G126900v2</name>
</gene>
<evidence type="ECO:0000313" key="2">
    <source>
        <dbReference type="EMBL" id="RCV24944.1"/>
    </source>
</evidence>